<protein>
    <recommendedName>
        <fullName evidence="4">LysM domain-containing protein</fullName>
    </recommendedName>
</protein>
<dbReference type="Proteomes" id="UP001050691">
    <property type="component" value="Unassembled WGS sequence"/>
</dbReference>
<evidence type="ECO:0000256" key="3">
    <source>
        <dbReference type="SAM" id="SignalP"/>
    </source>
</evidence>
<dbReference type="GO" id="GO:0008061">
    <property type="term" value="F:chitin binding"/>
    <property type="evidence" value="ECO:0007669"/>
    <property type="project" value="UniProtKB-KW"/>
</dbReference>
<evidence type="ECO:0000313" key="5">
    <source>
        <dbReference type="EMBL" id="GJJ07057.1"/>
    </source>
</evidence>
<evidence type="ECO:0000256" key="2">
    <source>
        <dbReference type="ARBA" id="ARBA00023026"/>
    </source>
</evidence>
<reference evidence="5" key="1">
    <citation type="submission" date="2021-10" db="EMBL/GenBank/DDBJ databases">
        <title>De novo Genome Assembly of Clathrus columnatus (Basidiomycota, Fungi) Using Illumina and Nanopore Sequence Data.</title>
        <authorList>
            <person name="Ogiso-Tanaka E."/>
            <person name="Itagaki H."/>
            <person name="Hosoya T."/>
            <person name="Hosaka K."/>
        </authorList>
    </citation>
    <scope>NUCLEOTIDE SEQUENCE</scope>
    <source>
        <strain evidence="5">MO-923</strain>
    </source>
</reference>
<dbReference type="EMBL" id="BPWL01000002">
    <property type="protein sequence ID" value="GJJ07057.1"/>
    <property type="molecule type" value="Genomic_DNA"/>
</dbReference>
<dbReference type="InterPro" id="IPR036779">
    <property type="entry name" value="LysM_dom_sf"/>
</dbReference>
<dbReference type="SMART" id="SM00257">
    <property type="entry name" value="LysM"/>
    <property type="match status" value="4"/>
</dbReference>
<dbReference type="AlphaFoldDB" id="A0AAV5A0G7"/>
<dbReference type="InterPro" id="IPR018392">
    <property type="entry name" value="LysM"/>
</dbReference>
<accession>A0AAV5A0G7</accession>
<feature type="chain" id="PRO_5043439299" description="LysM domain-containing protein" evidence="3">
    <location>
        <begin position="21"/>
        <end position="308"/>
    </location>
</feature>
<feature type="domain" description="LysM" evidence="4">
    <location>
        <begin position="258"/>
        <end position="304"/>
    </location>
</feature>
<gene>
    <name evidence="5" type="ORF">Clacol_001256</name>
</gene>
<comment type="caution">
    <text evidence="5">The sequence shown here is derived from an EMBL/GenBank/DDBJ whole genome shotgun (WGS) entry which is preliminary data.</text>
</comment>
<evidence type="ECO:0000259" key="4">
    <source>
        <dbReference type="PROSITE" id="PS51782"/>
    </source>
</evidence>
<keyword evidence="6" id="KW-1185">Reference proteome</keyword>
<name>A0AAV5A0G7_9AGAM</name>
<keyword evidence="1" id="KW-0147">Chitin-binding</keyword>
<feature type="signal peptide" evidence="3">
    <location>
        <begin position="1"/>
        <end position="20"/>
    </location>
</feature>
<dbReference type="PANTHER" id="PTHR34997:SF1">
    <property type="entry name" value="PEPTIDOGLYCAN-BINDING LYSIN DOMAIN"/>
    <property type="match status" value="1"/>
</dbReference>
<dbReference type="SUPFAM" id="SSF54106">
    <property type="entry name" value="LysM domain"/>
    <property type="match status" value="3"/>
</dbReference>
<keyword evidence="2" id="KW-0843">Virulence</keyword>
<dbReference type="CDD" id="cd00118">
    <property type="entry name" value="LysM"/>
    <property type="match status" value="3"/>
</dbReference>
<feature type="domain" description="LysM" evidence="4">
    <location>
        <begin position="41"/>
        <end position="87"/>
    </location>
</feature>
<dbReference type="Gene3D" id="3.10.350.10">
    <property type="entry name" value="LysM domain"/>
    <property type="match status" value="4"/>
</dbReference>
<organism evidence="5 6">
    <name type="scientific">Clathrus columnatus</name>
    <dbReference type="NCBI Taxonomy" id="1419009"/>
    <lineage>
        <taxon>Eukaryota</taxon>
        <taxon>Fungi</taxon>
        <taxon>Dikarya</taxon>
        <taxon>Basidiomycota</taxon>
        <taxon>Agaricomycotina</taxon>
        <taxon>Agaricomycetes</taxon>
        <taxon>Phallomycetidae</taxon>
        <taxon>Phallales</taxon>
        <taxon>Clathraceae</taxon>
        <taxon>Clathrus</taxon>
    </lineage>
</organism>
<dbReference type="PROSITE" id="PS51782">
    <property type="entry name" value="LYSM"/>
    <property type="match status" value="4"/>
</dbReference>
<dbReference type="PANTHER" id="PTHR34997">
    <property type="entry name" value="AM15"/>
    <property type="match status" value="1"/>
</dbReference>
<dbReference type="InterPro" id="IPR052210">
    <property type="entry name" value="LysM1-like"/>
</dbReference>
<sequence length="308" mass="32579">MPRLNSYPLVALALSMLTSASPLSSRQFVIANGTNTAECAQFHTVFDGETCLTIEMEFGITDALFRSLNPEINSGCTNLVQGLAYCVQMTSSSTPPPINVANGTIVQGCTQFFTVPLGDSCPDIETKFNISDALFHELNPEVNTLCSNLIAGAAYCVGTSNSTTGGSPPTGPPTNIAMGTIIQGCTNFFTVQSGDSCPTIETMFNITGAFLRALNPEINTDCSNLISGEAYCVQTNNTSIVIPPNNVVPGTITTGCTEFFTVQSGNTCQTIEQEFNITLTSFITLNPEINEDCTNLLLGGAYCVQAST</sequence>
<keyword evidence="3" id="KW-0732">Signal</keyword>
<evidence type="ECO:0000256" key="1">
    <source>
        <dbReference type="ARBA" id="ARBA00022669"/>
    </source>
</evidence>
<feature type="domain" description="LysM" evidence="4">
    <location>
        <begin position="111"/>
        <end position="157"/>
    </location>
</feature>
<feature type="domain" description="LysM" evidence="4">
    <location>
        <begin position="187"/>
        <end position="233"/>
    </location>
</feature>
<dbReference type="Pfam" id="PF01476">
    <property type="entry name" value="LysM"/>
    <property type="match status" value="2"/>
</dbReference>
<evidence type="ECO:0000313" key="6">
    <source>
        <dbReference type="Proteomes" id="UP001050691"/>
    </source>
</evidence>
<proteinExistence type="predicted"/>